<dbReference type="InterPro" id="IPR004360">
    <property type="entry name" value="Glyas_Fos-R_dOase_dom"/>
</dbReference>
<evidence type="ECO:0000259" key="1">
    <source>
        <dbReference type="PROSITE" id="PS51819"/>
    </source>
</evidence>
<proteinExistence type="predicted"/>
<dbReference type="SUPFAM" id="SSF54593">
    <property type="entry name" value="Glyoxalase/Bleomycin resistance protein/Dihydroxybiphenyl dioxygenase"/>
    <property type="match status" value="1"/>
</dbReference>
<protein>
    <recommendedName>
        <fullName evidence="1">VOC domain-containing protein</fullName>
    </recommendedName>
</protein>
<dbReference type="AlphaFoldDB" id="A0A9C7L8N9"/>
<evidence type="ECO:0000313" key="2">
    <source>
        <dbReference type="EMBL" id="CAG9606796.1"/>
    </source>
</evidence>
<feature type="domain" description="VOC" evidence="1">
    <location>
        <begin position="5"/>
        <end position="119"/>
    </location>
</feature>
<dbReference type="EMBL" id="CAKJTG010000002">
    <property type="protein sequence ID" value="CAG9606796.1"/>
    <property type="molecule type" value="Genomic_DNA"/>
</dbReference>
<reference evidence="2" key="1">
    <citation type="submission" date="2021-10" db="EMBL/GenBank/DDBJ databases">
        <authorList>
            <person name="Criscuolo A."/>
        </authorList>
    </citation>
    <scope>NUCLEOTIDE SEQUENCE</scope>
    <source>
        <strain evidence="2">CIP111885</strain>
    </source>
</reference>
<accession>A0A9C7L8N9</accession>
<dbReference type="InterPro" id="IPR037523">
    <property type="entry name" value="VOC_core"/>
</dbReference>
<dbReference type="RefSeq" id="WP_230495069.1">
    <property type="nucleotide sequence ID" value="NZ_CAKJTG010000002.1"/>
</dbReference>
<dbReference type="Pfam" id="PF00903">
    <property type="entry name" value="Glyoxalase"/>
    <property type="match status" value="1"/>
</dbReference>
<organism evidence="2 3">
    <name type="scientific">Pseudoneobacillus rhizosphaerae</name>
    <dbReference type="NCBI Taxonomy" id="2880968"/>
    <lineage>
        <taxon>Bacteria</taxon>
        <taxon>Bacillati</taxon>
        <taxon>Bacillota</taxon>
        <taxon>Bacilli</taxon>
        <taxon>Bacillales</taxon>
        <taxon>Bacillaceae</taxon>
        <taxon>Pseudoneobacillus</taxon>
    </lineage>
</organism>
<dbReference type="InterPro" id="IPR029068">
    <property type="entry name" value="Glyas_Bleomycin-R_OHBP_Dase"/>
</dbReference>
<name>A0A9C7L8N9_9BACI</name>
<keyword evidence="3" id="KW-1185">Reference proteome</keyword>
<comment type="caution">
    <text evidence="2">The sequence shown here is derived from an EMBL/GenBank/DDBJ whole genome shotgun (WGS) entry which is preliminary data.</text>
</comment>
<evidence type="ECO:0000313" key="3">
    <source>
        <dbReference type="Proteomes" id="UP000789845"/>
    </source>
</evidence>
<dbReference type="Proteomes" id="UP000789845">
    <property type="component" value="Unassembled WGS sequence"/>
</dbReference>
<dbReference type="PROSITE" id="PS51819">
    <property type="entry name" value="VOC"/>
    <property type="match status" value="1"/>
</dbReference>
<sequence length="122" mass="14010">MEIQKIGQIAVPVKDFDRGVQFYKEILNLPLLFNTGSLAFFDCNGVRLLLSINENEQFPDRSSVLYFQVVDIKQAYEELLEKGVTFIDEPHFIAKIGNTETWMSFFNDTEGNIHALMSEVEV</sequence>
<dbReference type="Gene3D" id="3.10.180.10">
    <property type="entry name" value="2,3-Dihydroxybiphenyl 1,2-Dioxygenase, domain 1"/>
    <property type="match status" value="1"/>
</dbReference>
<gene>
    <name evidence="2" type="ORF">NEOCIP111885_00484</name>
</gene>